<dbReference type="AlphaFoldDB" id="A0A553JNZ3"/>
<evidence type="ECO:0000256" key="2">
    <source>
        <dbReference type="ARBA" id="ARBA00093628"/>
    </source>
</evidence>
<keyword evidence="4" id="KW-1185">Reference proteome</keyword>
<comment type="similarity">
    <text evidence="1">Belongs to the MaoP family.</text>
</comment>
<proteinExistence type="inferred from homology"/>
<dbReference type="InterPro" id="IPR007335">
    <property type="entry name" value="DUF413"/>
</dbReference>
<reference evidence="4" key="1">
    <citation type="submission" date="2019-07" db="EMBL/GenBank/DDBJ databases">
        <title>Shewanella sp. YLB-08 draft genomic sequence.</title>
        <authorList>
            <person name="Yu L."/>
        </authorList>
    </citation>
    <scope>NUCLEOTIDE SEQUENCE [LARGE SCALE GENOMIC DNA]</scope>
    <source>
        <strain evidence="4">JCM 20706</strain>
    </source>
</reference>
<dbReference type="Pfam" id="PF04219">
    <property type="entry name" value="DUF413"/>
    <property type="match status" value="1"/>
</dbReference>
<dbReference type="RefSeq" id="WP_144040314.1">
    <property type="nucleotide sequence ID" value="NZ_BMPL01000012.1"/>
</dbReference>
<sequence>MSEESFRRSQKCFIDNINFARGFRKSGDFTLAESELLSLYGHTMLGLESALLAPQTIEEAHFVQALNQPDQAQTKIELVWLKYIKLTREPKHFHSLNSSHSYKVPSKIMAGTNVMPNEGTQLNASL</sequence>
<evidence type="ECO:0000313" key="4">
    <source>
        <dbReference type="Proteomes" id="UP000318126"/>
    </source>
</evidence>
<dbReference type="OrthoDB" id="6400110at2"/>
<protein>
    <recommendedName>
        <fullName evidence="2">Macrodomain Ori protein</fullName>
    </recommendedName>
</protein>
<organism evidence="3 4">
    <name type="scientific">Shewanella hanedai</name>
    <name type="common">Alteromonas hanedai</name>
    <dbReference type="NCBI Taxonomy" id="25"/>
    <lineage>
        <taxon>Bacteria</taxon>
        <taxon>Pseudomonadati</taxon>
        <taxon>Pseudomonadota</taxon>
        <taxon>Gammaproteobacteria</taxon>
        <taxon>Alteromonadales</taxon>
        <taxon>Shewanellaceae</taxon>
        <taxon>Shewanella</taxon>
    </lineage>
</organism>
<dbReference type="NCBIfam" id="NF008252">
    <property type="entry name" value="PRK11027.1-2"/>
    <property type="match status" value="1"/>
</dbReference>
<comment type="caution">
    <text evidence="3">The sequence shown here is derived from an EMBL/GenBank/DDBJ whole genome shotgun (WGS) entry which is preliminary data.</text>
</comment>
<dbReference type="Proteomes" id="UP000318126">
    <property type="component" value="Unassembled WGS sequence"/>
</dbReference>
<evidence type="ECO:0000256" key="1">
    <source>
        <dbReference type="ARBA" id="ARBA00093464"/>
    </source>
</evidence>
<evidence type="ECO:0000313" key="3">
    <source>
        <dbReference type="EMBL" id="TRY14176.1"/>
    </source>
</evidence>
<name>A0A553JNZ3_SHEHA</name>
<gene>
    <name evidence="3" type="ORF">FN961_11475</name>
</gene>
<dbReference type="EMBL" id="VKGK01000012">
    <property type="protein sequence ID" value="TRY14176.1"/>
    <property type="molecule type" value="Genomic_DNA"/>
</dbReference>
<accession>A0A553JNZ3</accession>